<evidence type="ECO:0000313" key="2">
    <source>
        <dbReference type="EMBL" id="ACM19918.1"/>
    </source>
</evidence>
<protein>
    <submittedName>
        <fullName evidence="2">Uncharacterized protein</fullName>
    </submittedName>
</protein>
<dbReference type="KEGG" id="geo:Geob_1560"/>
<name>B9M5T7_GEODF</name>
<dbReference type="AlphaFoldDB" id="B9M5T7"/>
<evidence type="ECO:0000256" key="1">
    <source>
        <dbReference type="SAM" id="MobiDB-lite"/>
    </source>
</evidence>
<dbReference type="OrthoDB" id="5405882at2"/>
<dbReference type="Proteomes" id="UP000007721">
    <property type="component" value="Chromosome"/>
</dbReference>
<dbReference type="RefSeq" id="WP_012646647.1">
    <property type="nucleotide sequence ID" value="NC_011979.1"/>
</dbReference>
<organism evidence="2 3">
    <name type="scientific">Geotalea daltonii (strain DSM 22248 / JCM 15807 / FRC-32)</name>
    <name type="common">Geobacter daltonii</name>
    <dbReference type="NCBI Taxonomy" id="316067"/>
    <lineage>
        <taxon>Bacteria</taxon>
        <taxon>Pseudomonadati</taxon>
        <taxon>Thermodesulfobacteriota</taxon>
        <taxon>Desulfuromonadia</taxon>
        <taxon>Geobacterales</taxon>
        <taxon>Geobacteraceae</taxon>
        <taxon>Geotalea</taxon>
    </lineage>
</organism>
<dbReference type="InterPro" id="IPR054686">
    <property type="entry name" value="GSU3473-like"/>
</dbReference>
<dbReference type="EMBL" id="CP001390">
    <property type="protein sequence ID" value="ACM19918.1"/>
    <property type="molecule type" value="Genomic_DNA"/>
</dbReference>
<proteinExistence type="predicted"/>
<dbReference type="STRING" id="316067.Geob_1560"/>
<accession>B9M5T7</accession>
<reference evidence="2 3" key="1">
    <citation type="submission" date="2009-01" db="EMBL/GenBank/DDBJ databases">
        <title>Complete sequence of Geobacter sp. FRC-32.</title>
        <authorList>
            <consortium name="US DOE Joint Genome Institute"/>
            <person name="Lucas S."/>
            <person name="Copeland A."/>
            <person name="Lapidus A."/>
            <person name="Glavina del Rio T."/>
            <person name="Dalin E."/>
            <person name="Tice H."/>
            <person name="Bruce D."/>
            <person name="Goodwin L."/>
            <person name="Pitluck S."/>
            <person name="Saunders E."/>
            <person name="Brettin T."/>
            <person name="Detter J.C."/>
            <person name="Han C."/>
            <person name="Larimer F."/>
            <person name="Land M."/>
            <person name="Hauser L."/>
            <person name="Kyrpides N."/>
            <person name="Ovchinnikova G."/>
            <person name="Kostka J."/>
            <person name="Richardson P."/>
        </authorList>
    </citation>
    <scope>NUCLEOTIDE SEQUENCE [LARGE SCALE GENOMIC DNA]</scope>
    <source>
        <strain evidence="3">DSM 22248 / JCM 15807 / FRC-32</strain>
    </source>
</reference>
<sequence>MDIKVIYNDGSVGAVPATSLEYRIAKKEIHAFQRSDGWVLIESGPLRKDYQSRPYSGSKKRITDYDDYIG</sequence>
<dbReference type="HOGENOM" id="CLU_190609_0_0_7"/>
<gene>
    <name evidence="2" type="ordered locus">Geob_1560</name>
</gene>
<dbReference type="NCBIfam" id="NF045719">
    <property type="entry name" value="GSU3473_fam"/>
    <property type="match status" value="1"/>
</dbReference>
<keyword evidence="3" id="KW-1185">Reference proteome</keyword>
<feature type="region of interest" description="Disordered" evidence="1">
    <location>
        <begin position="51"/>
        <end position="70"/>
    </location>
</feature>
<evidence type="ECO:0000313" key="3">
    <source>
        <dbReference type="Proteomes" id="UP000007721"/>
    </source>
</evidence>